<accession>A0AAP6JHA5</accession>
<proteinExistence type="predicted"/>
<comment type="caution">
    <text evidence="2">The sequence shown here is derived from an EMBL/GenBank/DDBJ whole genome shotgun (WGS) entry which is preliminary data.</text>
</comment>
<reference evidence="2 3" key="1">
    <citation type="submission" date="2023-12" db="EMBL/GenBank/DDBJ databases">
        <title>Whole-genome sequencing of halo(alkali)philic microorganisms from hypersaline lakes.</title>
        <authorList>
            <person name="Sorokin D.Y."/>
            <person name="Merkel A.Y."/>
            <person name="Messina E."/>
            <person name="Yakimov M."/>
        </authorList>
    </citation>
    <scope>NUCLEOTIDE SEQUENCE [LARGE SCALE GENOMIC DNA]</scope>
    <source>
        <strain evidence="2 3">AB-CW1</strain>
    </source>
</reference>
<dbReference type="EMBL" id="JAYGII010000047">
    <property type="protein sequence ID" value="MEA5446687.1"/>
    <property type="molecule type" value="Genomic_DNA"/>
</dbReference>
<keyword evidence="2" id="KW-0378">Hydrolase</keyword>
<name>A0AAP6JHA5_9GAMM</name>
<gene>
    <name evidence="2" type="ORF">VCB98_12745</name>
</gene>
<sequence>MRYRLRRFLVSVAALSSWLLFPVVLLQGAYLRLTVPRLGEAPGARSGRVDGAAPVLRLLVMGESTAVGVGAPDQKQAVARWTAETVAALSGRAVAWRVLGRNGATAHSLRKRLLEPAEDVEADLAVVILGVNDTLRFHGPRRWRRDLTRLLESLRERCGPVPVVLASVPPMNRFPAIPSPTRQVLGLRAACLGEAAAAWASAMAAVAYSPMPEDSDEPLESLFGADGFHPSAEGYRRWGELLGQEGFALLGKPGP</sequence>
<dbReference type="Proteomes" id="UP001302316">
    <property type="component" value="Unassembled WGS sequence"/>
</dbReference>
<dbReference type="PANTHER" id="PTHR30383">
    <property type="entry name" value="THIOESTERASE 1/PROTEASE 1/LYSOPHOSPHOLIPASE L1"/>
    <property type="match status" value="1"/>
</dbReference>
<evidence type="ECO:0000313" key="2">
    <source>
        <dbReference type="EMBL" id="MEA5446687.1"/>
    </source>
</evidence>
<dbReference type="Gene3D" id="3.40.50.1110">
    <property type="entry name" value="SGNH hydrolase"/>
    <property type="match status" value="1"/>
</dbReference>
<feature type="domain" description="SGNH hydrolase-type esterase" evidence="1">
    <location>
        <begin position="61"/>
        <end position="237"/>
    </location>
</feature>
<dbReference type="RefSeq" id="WP_346053136.1">
    <property type="nucleotide sequence ID" value="NZ_JAYGII010000047.1"/>
</dbReference>
<dbReference type="Pfam" id="PF13472">
    <property type="entry name" value="Lipase_GDSL_2"/>
    <property type="match status" value="1"/>
</dbReference>
<dbReference type="GO" id="GO:0004622">
    <property type="term" value="F:phosphatidylcholine lysophospholipase activity"/>
    <property type="evidence" value="ECO:0007669"/>
    <property type="project" value="TreeGrafter"/>
</dbReference>
<dbReference type="InterPro" id="IPR036514">
    <property type="entry name" value="SGNH_hydro_sf"/>
</dbReference>
<protein>
    <submittedName>
        <fullName evidence="2">SGNH/GDSL hydrolase family protein</fullName>
    </submittedName>
</protein>
<evidence type="ECO:0000313" key="3">
    <source>
        <dbReference type="Proteomes" id="UP001302316"/>
    </source>
</evidence>
<dbReference type="CDD" id="cd01836">
    <property type="entry name" value="FeeA_FeeB_like"/>
    <property type="match status" value="1"/>
</dbReference>
<dbReference type="InterPro" id="IPR051532">
    <property type="entry name" value="Ester_Hydrolysis_Enzymes"/>
</dbReference>
<dbReference type="SUPFAM" id="SSF52266">
    <property type="entry name" value="SGNH hydrolase"/>
    <property type="match status" value="1"/>
</dbReference>
<dbReference type="PANTHER" id="PTHR30383:SF5">
    <property type="entry name" value="SGNH HYDROLASE-TYPE ESTERASE DOMAIN-CONTAINING PROTEIN"/>
    <property type="match status" value="1"/>
</dbReference>
<keyword evidence="3" id="KW-1185">Reference proteome</keyword>
<evidence type="ECO:0000259" key="1">
    <source>
        <dbReference type="Pfam" id="PF13472"/>
    </source>
</evidence>
<dbReference type="AlphaFoldDB" id="A0AAP6JHA5"/>
<organism evidence="2 3">
    <name type="scientific">Natronospira elongata</name>
    <dbReference type="NCBI Taxonomy" id="3110268"/>
    <lineage>
        <taxon>Bacteria</taxon>
        <taxon>Pseudomonadati</taxon>
        <taxon>Pseudomonadota</taxon>
        <taxon>Gammaproteobacteria</taxon>
        <taxon>Natronospirales</taxon>
        <taxon>Natronospiraceae</taxon>
        <taxon>Natronospira</taxon>
    </lineage>
</organism>
<dbReference type="InterPro" id="IPR013830">
    <property type="entry name" value="SGNH_hydro"/>
</dbReference>